<dbReference type="GO" id="GO:0043190">
    <property type="term" value="C:ATP-binding cassette (ABC) transporter complex"/>
    <property type="evidence" value="ECO:0007669"/>
    <property type="project" value="TreeGrafter"/>
</dbReference>
<dbReference type="EMBL" id="PNXQ01000012">
    <property type="protein sequence ID" value="TKH43776.1"/>
    <property type="molecule type" value="Genomic_DNA"/>
</dbReference>
<reference evidence="10 11" key="1">
    <citation type="submission" date="2018-01" db="EMBL/GenBank/DDBJ databases">
        <title>Bacillales members from the olive rhizosphere are effective biological control agents against Verticillium dahliae.</title>
        <authorList>
            <person name="Gomez-Lama C."/>
            <person name="Legarda G."/>
            <person name="Ruano-Rosa D."/>
            <person name="Pizarro-Tobias P."/>
            <person name="Valverde-Corredor A."/>
            <person name="Niqui J.L."/>
            <person name="Trivino J.C."/>
            <person name="Roca A."/>
            <person name="Mercado-Blanco J."/>
        </authorList>
    </citation>
    <scope>NUCLEOTIDE SEQUENCE [LARGE SCALE GENOMIC DNA]</scope>
    <source>
        <strain evidence="10 11">PIC167</strain>
    </source>
</reference>
<proteinExistence type="inferred from homology"/>
<dbReference type="InterPro" id="IPR003439">
    <property type="entry name" value="ABC_transporter-like_ATP-bd"/>
</dbReference>
<evidence type="ECO:0000313" key="10">
    <source>
        <dbReference type="EMBL" id="TKH43776.1"/>
    </source>
</evidence>
<dbReference type="InterPro" id="IPR015856">
    <property type="entry name" value="ABC_transpr_CbiO/EcfA_su"/>
</dbReference>
<dbReference type="InterPro" id="IPR003593">
    <property type="entry name" value="AAA+_ATPase"/>
</dbReference>
<dbReference type="InterPro" id="IPR050095">
    <property type="entry name" value="ECF_ABC_transporter_ATP-bd"/>
</dbReference>
<evidence type="ECO:0000256" key="7">
    <source>
        <dbReference type="ARBA" id="ARBA00022967"/>
    </source>
</evidence>
<evidence type="ECO:0000256" key="4">
    <source>
        <dbReference type="ARBA" id="ARBA00022475"/>
    </source>
</evidence>
<evidence type="ECO:0000256" key="5">
    <source>
        <dbReference type="ARBA" id="ARBA00022741"/>
    </source>
</evidence>
<feature type="domain" description="ABC transporter" evidence="9">
    <location>
        <begin position="284"/>
        <end position="500"/>
    </location>
</feature>
<dbReference type="PROSITE" id="PS50893">
    <property type="entry name" value="ABC_TRANSPORTER_2"/>
    <property type="match status" value="2"/>
</dbReference>
<accession>A0A4U2PZP5</accession>
<keyword evidence="6" id="KW-0067">ATP-binding</keyword>
<organism evidence="10 11">
    <name type="scientific">Paenibacillus terrae</name>
    <dbReference type="NCBI Taxonomy" id="159743"/>
    <lineage>
        <taxon>Bacteria</taxon>
        <taxon>Bacillati</taxon>
        <taxon>Bacillota</taxon>
        <taxon>Bacilli</taxon>
        <taxon>Bacillales</taxon>
        <taxon>Paenibacillaceae</taxon>
        <taxon>Paenibacillus</taxon>
    </lineage>
</organism>
<dbReference type="PROSITE" id="PS00211">
    <property type="entry name" value="ABC_TRANSPORTER_1"/>
    <property type="match status" value="2"/>
</dbReference>
<dbReference type="InterPro" id="IPR017871">
    <property type="entry name" value="ABC_transporter-like_CS"/>
</dbReference>
<dbReference type="Gene3D" id="3.40.50.300">
    <property type="entry name" value="P-loop containing nucleotide triphosphate hydrolases"/>
    <property type="match status" value="2"/>
</dbReference>
<keyword evidence="4" id="KW-1003">Cell membrane</keyword>
<keyword evidence="7" id="KW-1278">Translocase</keyword>
<dbReference type="InterPro" id="IPR027417">
    <property type="entry name" value="P-loop_NTPase"/>
</dbReference>
<dbReference type="AlphaFoldDB" id="A0A4U2PZP5"/>
<keyword evidence="8" id="KW-0472">Membrane</keyword>
<comment type="caution">
    <text evidence="10">The sequence shown here is derived from an EMBL/GenBank/DDBJ whole genome shotgun (WGS) entry which is preliminary data.</text>
</comment>
<dbReference type="PANTHER" id="PTHR43553">
    <property type="entry name" value="HEAVY METAL TRANSPORTER"/>
    <property type="match status" value="1"/>
</dbReference>
<name>A0A4U2PZP5_9BACL</name>
<evidence type="ECO:0000256" key="8">
    <source>
        <dbReference type="ARBA" id="ARBA00023136"/>
    </source>
</evidence>
<dbReference type="SMART" id="SM00382">
    <property type="entry name" value="AAA"/>
    <property type="match status" value="2"/>
</dbReference>
<evidence type="ECO:0000313" key="11">
    <source>
        <dbReference type="Proteomes" id="UP000308114"/>
    </source>
</evidence>
<dbReference type="GO" id="GO:0042626">
    <property type="term" value="F:ATPase-coupled transmembrane transporter activity"/>
    <property type="evidence" value="ECO:0007669"/>
    <property type="project" value="TreeGrafter"/>
</dbReference>
<dbReference type="GO" id="GO:0016887">
    <property type="term" value="F:ATP hydrolysis activity"/>
    <property type="evidence" value="ECO:0007669"/>
    <property type="project" value="InterPro"/>
</dbReference>
<dbReference type="SUPFAM" id="SSF52540">
    <property type="entry name" value="P-loop containing nucleoside triphosphate hydrolases"/>
    <property type="match status" value="2"/>
</dbReference>
<keyword evidence="3" id="KW-0813">Transport</keyword>
<sequence length="500" mass="56024">MSEVVEDVVASVTRLRLKFPGEQELLFHNMSVSVRKGEKLLLLGPSGCGKSTLLQVLSGLIPRTIEVPMKCDAVVIPARAGIVFQDPDTQFCMSYADEELAFVLENNQVPREQMPSRIRKLLTQVGLSTDEIHMPIGSMSQGMKQRLAIASVLAMEPEVLFLDEPTALLDEEGTAQVWDTIRHISADQTLVIVEHKINEIVHDVDRIVVLSAQGEIMADGTAEEVFHVHRQALSDYGVWYPGVWNEASSPRWSEQEAEGHIFCELNELNISLQVEEAAVGIPILELEHFSGLRGSSPVIHVEKAQVKPGDWIGVIGENGAGKSLLLLSMMRLIRTQGSYSVDGIEAGGTEQLAEHIAFVFQNPELQFVAHTVRKELEYSLPENLFTAEQRRERVDRMLVQFGLERLDERHPYQLSLGQKRRLSIATAMIREPAVLLLDEPTFGQDARNTFVMLDMLEQLRAAGTAIVMVTHDPEIVRRYCTDIWRIQKGELRHEPVFSPS</sequence>
<evidence type="ECO:0000256" key="2">
    <source>
        <dbReference type="ARBA" id="ARBA00005417"/>
    </source>
</evidence>
<keyword evidence="5" id="KW-0547">Nucleotide-binding</keyword>
<evidence type="ECO:0000256" key="6">
    <source>
        <dbReference type="ARBA" id="ARBA00022840"/>
    </source>
</evidence>
<dbReference type="Pfam" id="PF00005">
    <property type="entry name" value="ABC_tran"/>
    <property type="match status" value="2"/>
</dbReference>
<dbReference type="RefSeq" id="WP_137061644.1">
    <property type="nucleotide sequence ID" value="NZ_PNXQ01000012.1"/>
</dbReference>
<comment type="similarity">
    <text evidence="2">Belongs to the ABC transporter superfamily.</text>
</comment>
<gene>
    <name evidence="10" type="ORF">C1I60_10335</name>
</gene>
<dbReference type="PANTHER" id="PTHR43553:SF27">
    <property type="entry name" value="ENERGY-COUPLING FACTOR TRANSPORTER ATP-BINDING PROTEIN ECFA2"/>
    <property type="match status" value="1"/>
</dbReference>
<dbReference type="CDD" id="cd03225">
    <property type="entry name" value="ABC_cobalt_CbiO_domain1"/>
    <property type="match status" value="2"/>
</dbReference>
<dbReference type="Proteomes" id="UP000308114">
    <property type="component" value="Unassembled WGS sequence"/>
</dbReference>
<evidence type="ECO:0000256" key="3">
    <source>
        <dbReference type="ARBA" id="ARBA00022448"/>
    </source>
</evidence>
<evidence type="ECO:0000256" key="1">
    <source>
        <dbReference type="ARBA" id="ARBA00004202"/>
    </source>
</evidence>
<comment type="subcellular location">
    <subcellularLocation>
        <location evidence="1">Cell membrane</location>
        <topology evidence="1">Peripheral membrane protein</topology>
    </subcellularLocation>
</comment>
<dbReference type="GO" id="GO:0005524">
    <property type="term" value="F:ATP binding"/>
    <property type="evidence" value="ECO:0007669"/>
    <property type="project" value="UniProtKB-KW"/>
</dbReference>
<feature type="domain" description="ABC transporter" evidence="9">
    <location>
        <begin position="3"/>
        <end position="238"/>
    </location>
</feature>
<protein>
    <submittedName>
        <fullName evidence="10">ABC transporter</fullName>
    </submittedName>
</protein>
<evidence type="ECO:0000259" key="9">
    <source>
        <dbReference type="PROSITE" id="PS50893"/>
    </source>
</evidence>